<dbReference type="OrthoDB" id="324352at2"/>
<organism evidence="1 2">
    <name type="scientific">Leptospira idonii</name>
    <dbReference type="NCBI Taxonomy" id="1193500"/>
    <lineage>
        <taxon>Bacteria</taxon>
        <taxon>Pseudomonadati</taxon>
        <taxon>Spirochaetota</taxon>
        <taxon>Spirochaetia</taxon>
        <taxon>Leptospirales</taxon>
        <taxon>Leptospiraceae</taxon>
        <taxon>Leptospira</taxon>
    </lineage>
</organism>
<dbReference type="Proteomes" id="UP000298058">
    <property type="component" value="Unassembled WGS sequence"/>
</dbReference>
<evidence type="ECO:0000313" key="1">
    <source>
        <dbReference type="EMBL" id="TGN17193.1"/>
    </source>
</evidence>
<gene>
    <name evidence="1" type="ORF">EHS15_18655</name>
</gene>
<evidence type="ECO:0000313" key="2">
    <source>
        <dbReference type="Proteomes" id="UP000298058"/>
    </source>
</evidence>
<name>A0A4R9LVZ3_9LEPT</name>
<protein>
    <submittedName>
        <fullName evidence="1">Uncharacterized protein</fullName>
    </submittedName>
</protein>
<proteinExistence type="predicted"/>
<comment type="caution">
    <text evidence="1">The sequence shown here is derived from an EMBL/GenBank/DDBJ whole genome shotgun (WGS) entry which is preliminary data.</text>
</comment>
<reference evidence="1" key="1">
    <citation type="journal article" date="2019" name="PLoS Negl. Trop. Dis.">
        <title>Revisiting the worldwide diversity of Leptospira species in the environment.</title>
        <authorList>
            <person name="Vincent A.T."/>
            <person name="Schiettekatte O."/>
            <person name="Bourhy P."/>
            <person name="Veyrier F.J."/>
            <person name="Picardeau M."/>
        </authorList>
    </citation>
    <scope>NUCLEOTIDE SEQUENCE [LARGE SCALE GENOMIC DNA]</scope>
    <source>
        <strain evidence="1">201300427</strain>
    </source>
</reference>
<sequence>MNRFFITTFFLSTLLVFSQCGKLYEIYDQNVSGVELNDDVIRKYVTAVKALHKLGPDIPKKIAEKNDPTGLAMFAEIESVIQQAGFKDYAEFVKVNAKVAWAWNVSQGELGIQKFKTMKDQGLIDLEEALNNPNVPEETKIELRKTKDRIINDWAANKKYADIAMKIVKPLTNEHDLEIIKRNQKELMEAYTGISQAKLKEIDPSLFITK</sequence>
<dbReference type="RefSeq" id="WP_135762100.1">
    <property type="nucleotide sequence ID" value="NZ_RQHW01000079.1"/>
</dbReference>
<accession>A0A4R9LVZ3</accession>
<keyword evidence="2" id="KW-1185">Reference proteome</keyword>
<dbReference type="AlphaFoldDB" id="A0A4R9LVZ3"/>
<dbReference type="EMBL" id="RQHW01000079">
    <property type="protein sequence ID" value="TGN17193.1"/>
    <property type="molecule type" value="Genomic_DNA"/>
</dbReference>